<feature type="transmembrane region" description="Helical" evidence="7">
    <location>
        <begin position="103"/>
        <end position="124"/>
    </location>
</feature>
<accession>A0A6A3YAW5</accession>
<dbReference type="OrthoDB" id="276261at2759"/>
<dbReference type="PROSITE" id="PS00486">
    <property type="entry name" value="DNA_MISMATCH_REPAIR_2"/>
    <property type="match status" value="1"/>
</dbReference>
<evidence type="ECO:0000256" key="7">
    <source>
        <dbReference type="SAM" id="Phobius"/>
    </source>
</evidence>
<keyword evidence="7" id="KW-0472">Membrane</keyword>
<keyword evidence="5" id="KW-0469">Meiosis</keyword>
<evidence type="ECO:0000256" key="6">
    <source>
        <dbReference type="SAM" id="MobiDB-lite"/>
    </source>
</evidence>
<feature type="compositionally biased region" description="Low complexity" evidence="6">
    <location>
        <begin position="456"/>
        <end position="476"/>
    </location>
</feature>
<name>A0A6A3YAW5_9STRA</name>
<proteinExistence type="inferred from homology"/>
<dbReference type="InterPro" id="IPR045076">
    <property type="entry name" value="MutS"/>
</dbReference>
<dbReference type="InterPro" id="IPR036187">
    <property type="entry name" value="DNA_mismatch_repair_MutS_sf"/>
</dbReference>
<feature type="compositionally biased region" description="Basic and acidic residues" evidence="6">
    <location>
        <begin position="1"/>
        <end position="12"/>
    </location>
</feature>
<dbReference type="PANTHER" id="PTHR11361">
    <property type="entry name" value="DNA MISMATCH REPAIR PROTEIN MUTS FAMILY MEMBER"/>
    <property type="match status" value="1"/>
</dbReference>
<gene>
    <name evidence="9" type="ORF">PF005_g9650</name>
</gene>
<feature type="domain" description="DNA mismatch repair proteins mutS family" evidence="8">
    <location>
        <begin position="1084"/>
        <end position="1100"/>
    </location>
</feature>
<dbReference type="GO" id="GO:0007131">
    <property type="term" value="P:reciprocal meiotic recombination"/>
    <property type="evidence" value="ECO:0007669"/>
    <property type="project" value="TreeGrafter"/>
</dbReference>
<dbReference type="InterPro" id="IPR007696">
    <property type="entry name" value="DNA_mismatch_repair_MutS_core"/>
</dbReference>
<dbReference type="InterPro" id="IPR036678">
    <property type="entry name" value="MutS_con_dom_sf"/>
</dbReference>
<dbReference type="Pfam" id="PF05188">
    <property type="entry name" value="MutS_II"/>
    <property type="match status" value="1"/>
</dbReference>
<dbReference type="InterPro" id="IPR007861">
    <property type="entry name" value="DNA_mismatch_repair_MutS_clamp"/>
</dbReference>
<feature type="compositionally biased region" description="Polar residues" evidence="6">
    <location>
        <begin position="61"/>
        <end position="70"/>
    </location>
</feature>
<keyword evidence="4" id="KW-0238">DNA-binding</keyword>
<dbReference type="InterPro" id="IPR007860">
    <property type="entry name" value="DNA_mmatch_repair_MutS_con_dom"/>
</dbReference>
<evidence type="ECO:0000256" key="2">
    <source>
        <dbReference type="ARBA" id="ARBA00022741"/>
    </source>
</evidence>
<dbReference type="InterPro" id="IPR027417">
    <property type="entry name" value="P-loop_NTPase"/>
</dbReference>
<keyword evidence="2" id="KW-0547">Nucleotide-binding</keyword>
<dbReference type="Gene3D" id="3.40.50.300">
    <property type="entry name" value="P-loop containing nucleotide triphosphate hydrolases"/>
    <property type="match status" value="1"/>
</dbReference>
<evidence type="ECO:0000313" key="10">
    <source>
        <dbReference type="Proteomes" id="UP000433483"/>
    </source>
</evidence>
<evidence type="ECO:0000256" key="1">
    <source>
        <dbReference type="ARBA" id="ARBA00006271"/>
    </source>
</evidence>
<feature type="region of interest" description="Disordered" evidence="6">
    <location>
        <begin position="1"/>
        <end position="84"/>
    </location>
</feature>
<organism evidence="9 10">
    <name type="scientific">Phytophthora fragariae</name>
    <dbReference type="NCBI Taxonomy" id="53985"/>
    <lineage>
        <taxon>Eukaryota</taxon>
        <taxon>Sar</taxon>
        <taxon>Stramenopiles</taxon>
        <taxon>Oomycota</taxon>
        <taxon>Peronosporomycetes</taxon>
        <taxon>Peronosporales</taxon>
        <taxon>Peronosporaceae</taxon>
        <taxon>Phytophthora</taxon>
    </lineage>
</organism>
<dbReference type="GO" id="GO:0005524">
    <property type="term" value="F:ATP binding"/>
    <property type="evidence" value="ECO:0007669"/>
    <property type="project" value="UniProtKB-UniRule"/>
</dbReference>
<evidence type="ECO:0000256" key="3">
    <source>
        <dbReference type="ARBA" id="ARBA00022840"/>
    </source>
</evidence>
<dbReference type="Pfam" id="PF00488">
    <property type="entry name" value="MutS_V"/>
    <property type="match status" value="1"/>
</dbReference>
<comment type="similarity">
    <text evidence="1">Belongs to the DNA mismatch repair MutS family.</text>
</comment>
<dbReference type="SMART" id="SM00534">
    <property type="entry name" value="MUTSac"/>
    <property type="match status" value="1"/>
</dbReference>
<evidence type="ECO:0000313" key="9">
    <source>
        <dbReference type="EMBL" id="KAE9214889.1"/>
    </source>
</evidence>
<feature type="region of interest" description="Disordered" evidence="6">
    <location>
        <begin position="455"/>
        <end position="477"/>
    </location>
</feature>
<dbReference type="Proteomes" id="UP000433483">
    <property type="component" value="Unassembled WGS sequence"/>
</dbReference>
<dbReference type="Gene3D" id="3.30.420.110">
    <property type="entry name" value="MutS, connector domain"/>
    <property type="match status" value="1"/>
</dbReference>
<dbReference type="PANTHER" id="PTHR11361:SF21">
    <property type="entry name" value="MUTS PROTEIN HOMOLOG 4"/>
    <property type="match status" value="1"/>
</dbReference>
<protein>
    <submittedName>
        <fullName evidence="9">DNA mismatch repair protein</fullName>
    </submittedName>
</protein>
<dbReference type="EMBL" id="QXGB01000440">
    <property type="protein sequence ID" value="KAE9214889.1"/>
    <property type="molecule type" value="Genomic_DNA"/>
</dbReference>
<dbReference type="GO" id="GO:0006298">
    <property type="term" value="P:mismatch repair"/>
    <property type="evidence" value="ECO:0007669"/>
    <property type="project" value="InterPro"/>
</dbReference>
<keyword evidence="7" id="KW-1133">Transmembrane helix</keyword>
<evidence type="ECO:0000259" key="8">
    <source>
        <dbReference type="PROSITE" id="PS00486"/>
    </source>
</evidence>
<feature type="compositionally biased region" description="Polar residues" evidence="6">
    <location>
        <begin position="20"/>
        <end position="32"/>
    </location>
</feature>
<evidence type="ECO:0000256" key="4">
    <source>
        <dbReference type="ARBA" id="ARBA00023125"/>
    </source>
</evidence>
<dbReference type="AlphaFoldDB" id="A0A6A3YAW5"/>
<dbReference type="GO" id="GO:0005634">
    <property type="term" value="C:nucleus"/>
    <property type="evidence" value="ECO:0007669"/>
    <property type="project" value="TreeGrafter"/>
</dbReference>
<sequence>MSESEPKSPRVTKEKRKKQSSATVAVVNTSNEEPAAYAGEQHSFGRTADAGVDKVHRRSSSIHNHNQDSSPAPEVSDTKPQDDKEFEFVSPHQNTKTGPRFDAIAVLVVMSFKVLVAPIILIAICVNSPYLQSPYVFRAASESYLGYQKLDSDVTYDCPKCGVTCERSVLQLAQFKQDPMMGKPAFGTLRTDSFEGYNSTLSASAKALIEELDSSNAICGDGSSDWGDSLIFISAEPKLIVNAVQVLGLPVSSDMVAEVTAAVTGSCNSRWTIEARLKTFMFQPIPHINEFSSILAADLTIFPESLDCRKVVANYDIGTDLTLWGATASVAYVLRIRHNPHPVEDLKAWFMSWKVAFEVTLRPPPKTKTKALTHGASVVNLTDATSFECYCIVDVTIILVRTRDSRVASSAFSQIQRKCEMDQVAPASRVELDEGAVRPPRYGVPVPERAETIAKGAASRNNLSSSRAGSRGSTTTENESRSSFLIAAVAENRAREIGICAIDLVSPYELLLWTVIDSHSYVDTMSLLQAYQPVEILVVETSKSRKINDEIAKRFSGSNCRVVPLARKYFDQTKGAEDIKRVMANNVDINIGRNYVAMASVACVMKYIEYIQGVYIAEKTMKVVLSPSTRKLLMDHATVSALELVQGTRGRNDSQSLSRMLNNTQTSAGNRLLRSTMLQPTCHLKTIQARQEVVGIFLDNPAWFFDVMEELRDFVDLDRLLSQLVFVPKVITPRVSRIAIGSVIALKHTLECLPKLVSCLETTSVQLDRPCPLLDSIIQSLRDEQFTGIKADIERVVNDRVKVCRSAARKRIQECFAVRAGVDGMLDVARRTYLDTIEKIHEVVHTYKENLGIPIRLNYTSRRGYHLAVPVNCNDLSACFIERVATKSVICCSTKALVSLNVRLNEALTAVYKLSNDVIQQLLDKIRPRASTMHAMVESVALLDMLLSFVNVVALSPPDQPYTKPTITEHGNLVIKKGRHPLVERVLKDRTYIPSDTFFDPLSTFHIVTGPNCAGKSTYLRAMALITILAQMGCYVPASEATIPIRDRICTRFGTSDDMEENASSFAVEMTETAFILETCTSRSLVLIDELGRGTANDEGAAIAWSISEEMIQRGSYTCFATHYHQLNRLAQLYPRCRCYHMGTESNVNSVHFRYVLKDGPFPSTGMYGIKTAALSGLPAEVIHEAERIYEKLRSDREIADNSIDQASTTSGSSIINRNLLHHLYVLRYADLDYAGLRRQLQHLRNRFLAPVAESS</sequence>
<keyword evidence="3" id="KW-0067">ATP-binding</keyword>
<dbReference type="Pfam" id="PF05190">
    <property type="entry name" value="MutS_IV"/>
    <property type="match status" value="1"/>
</dbReference>
<dbReference type="Gene3D" id="1.10.1420.10">
    <property type="match status" value="2"/>
</dbReference>
<reference evidence="9 10" key="1">
    <citation type="submission" date="2018-08" db="EMBL/GenBank/DDBJ databases">
        <title>Genomic investigation of the strawberry pathogen Phytophthora fragariae indicates pathogenicity is determined by transcriptional variation in three key races.</title>
        <authorList>
            <person name="Adams T.M."/>
            <person name="Armitage A.D."/>
            <person name="Sobczyk M.K."/>
            <person name="Bates H.J."/>
            <person name="Dunwell J.M."/>
            <person name="Nellist C.F."/>
            <person name="Harrison R.J."/>
        </authorList>
    </citation>
    <scope>NUCLEOTIDE SEQUENCE [LARGE SCALE GENOMIC DNA]</scope>
    <source>
        <strain evidence="9 10">NOV-27</strain>
    </source>
</reference>
<comment type="caution">
    <text evidence="9">The sequence shown here is derived from an EMBL/GenBank/DDBJ whole genome shotgun (WGS) entry which is preliminary data.</text>
</comment>
<keyword evidence="7" id="KW-0812">Transmembrane</keyword>
<dbReference type="Pfam" id="PF05192">
    <property type="entry name" value="MutS_III"/>
    <property type="match status" value="1"/>
</dbReference>
<evidence type="ECO:0000256" key="5">
    <source>
        <dbReference type="ARBA" id="ARBA00023254"/>
    </source>
</evidence>
<dbReference type="SUPFAM" id="SSF52540">
    <property type="entry name" value="P-loop containing nucleoside triphosphate hydrolases"/>
    <property type="match status" value="1"/>
</dbReference>
<dbReference type="GO" id="GO:0140664">
    <property type="term" value="F:ATP-dependent DNA damage sensor activity"/>
    <property type="evidence" value="ECO:0007669"/>
    <property type="project" value="InterPro"/>
</dbReference>
<dbReference type="GO" id="GO:0030983">
    <property type="term" value="F:mismatched DNA binding"/>
    <property type="evidence" value="ECO:0007669"/>
    <property type="project" value="UniProtKB-UniRule"/>
</dbReference>
<keyword evidence="10" id="KW-1185">Reference proteome</keyword>
<dbReference type="SUPFAM" id="SSF48334">
    <property type="entry name" value="DNA repair protein MutS, domain III"/>
    <property type="match status" value="1"/>
</dbReference>
<dbReference type="SMART" id="SM00533">
    <property type="entry name" value="MUTSd"/>
    <property type="match status" value="1"/>
</dbReference>
<dbReference type="FunFam" id="3.40.50.300:FF:000870">
    <property type="entry name" value="MutS protein homolog 4"/>
    <property type="match status" value="1"/>
</dbReference>
<dbReference type="InterPro" id="IPR000432">
    <property type="entry name" value="DNA_mismatch_repair_MutS_C"/>
</dbReference>